<dbReference type="EMBL" id="JBEWSZ010000001">
    <property type="protein sequence ID" value="MET2829261.1"/>
    <property type="molecule type" value="Genomic_DNA"/>
</dbReference>
<protein>
    <submittedName>
        <fullName evidence="1">Uncharacterized protein</fullName>
    </submittedName>
</protein>
<name>A0ABV2DGT6_9HYPH</name>
<reference evidence="1 2" key="1">
    <citation type="submission" date="2024-06" db="EMBL/GenBank/DDBJ databases">
        <authorList>
            <person name="Kim D.-U."/>
        </authorList>
    </citation>
    <scope>NUCLEOTIDE SEQUENCE [LARGE SCALE GENOMIC DNA]</scope>
    <source>
        <strain evidence="1 2">KACC15460</strain>
    </source>
</reference>
<gene>
    <name evidence="1" type="ORF">ABVQ20_19995</name>
</gene>
<evidence type="ECO:0000313" key="1">
    <source>
        <dbReference type="EMBL" id="MET2829261.1"/>
    </source>
</evidence>
<keyword evidence="2" id="KW-1185">Reference proteome</keyword>
<dbReference type="RefSeq" id="WP_354461217.1">
    <property type="nucleotide sequence ID" value="NZ_JBEWSZ010000001.1"/>
</dbReference>
<proteinExistence type="predicted"/>
<dbReference type="Proteomes" id="UP001548832">
    <property type="component" value="Unassembled WGS sequence"/>
</dbReference>
<accession>A0ABV2DGT6</accession>
<comment type="caution">
    <text evidence="1">The sequence shown here is derived from an EMBL/GenBank/DDBJ whole genome shotgun (WGS) entry which is preliminary data.</text>
</comment>
<organism evidence="1 2">
    <name type="scientific">Mesorhizobium shangrilense</name>
    <dbReference type="NCBI Taxonomy" id="460060"/>
    <lineage>
        <taxon>Bacteria</taxon>
        <taxon>Pseudomonadati</taxon>
        <taxon>Pseudomonadota</taxon>
        <taxon>Alphaproteobacteria</taxon>
        <taxon>Hyphomicrobiales</taxon>
        <taxon>Phyllobacteriaceae</taxon>
        <taxon>Mesorhizobium</taxon>
    </lineage>
</organism>
<evidence type="ECO:0000313" key="2">
    <source>
        <dbReference type="Proteomes" id="UP001548832"/>
    </source>
</evidence>
<sequence>MKTASTFLQILALSACFTAQVHGTFTMPGVRQALRTIDCLSDQNALPVTASIDCLNDLRGLLDGKVLVTALLSVLGRRRAL</sequence>
<dbReference type="PROSITE" id="PS51257">
    <property type="entry name" value="PROKAR_LIPOPROTEIN"/>
    <property type="match status" value="1"/>
</dbReference>